<dbReference type="RefSeq" id="WP_073540108.1">
    <property type="nucleotide sequence ID" value="NZ_CP018335.1"/>
</dbReference>
<protein>
    <submittedName>
        <fullName evidence="2">ImmA/IrrE family metallo-endopeptidase</fullName>
    </submittedName>
</protein>
<dbReference type="PANTHER" id="PTHR43236">
    <property type="entry name" value="ANTITOXIN HIGA1"/>
    <property type="match status" value="1"/>
</dbReference>
<dbReference type="EMBL" id="CP018335">
    <property type="protein sequence ID" value="APM40519.1"/>
    <property type="molecule type" value="Genomic_DNA"/>
</dbReference>
<organism evidence="2 3">
    <name type="scientific">Clostridium kluyveri</name>
    <dbReference type="NCBI Taxonomy" id="1534"/>
    <lineage>
        <taxon>Bacteria</taxon>
        <taxon>Bacillati</taxon>
        <taxon>Bacillota</taxon>
        <taxon>Clostridia</taxon>
        <taxon>Eubacteriales</taxon>
        <taxon>Clostridiaceae</taxon>
        <taxon>Clostridium</taxon>
    </lineage>
</organism>
<dbReference type="Pfam" id="PF06114">
    <property type="entry name" value="Peptidase_M78"/>
    <property type="match status" value="1"/>
</dbReference>
<dbReference type="AlphaFoldDB" id="A0A1L5FBY4"/>
<name>A0A1L5FBY4_CLOKL</name>
<feature type="domain" description="IrrE N-terminal-like" evidence="1">
    <location>
        <begin position="25"/>
        <end position="142"/>
    </location>
</feature>
<evidence type="ECO:0000313" key="2">
    <source>
        <dbReference type="EMBL" id="APM40519.1"/>
    </source>
</evidence>
<accession>A0A1L5FBY4</accession>
<proteinExistence type="predicted"/>
<reference evidence="2 3" key="1">
    <citation type="submission" date="2016-12" db="EMBL/GenBank/DDBJ databases">
        <title>Complete genome sequence of Clostridium kluyveri JZZ isolated from the pit mud of a Chinese flavor liquor-making factory.</title>
        <authorList>
            <person name="Wang Y."/>
        </authorList>
    </citation>
    <scope>NUCLEOTIDE SEQUENCE [LARGE SCALE GENOMIC DNA]</scope>
    <source>
        <strain evidence="2 3">JZZ</strain>
    </source>
</reference>
<dbReference type="Gene3D" id="1.10.10.2910">
    <property type="match status" value="1"/>
</dbReference>
<evidence type="ECO:0000259" key="1">
    <source>
        <dbReference type="Pfam" id="PF06114"/>
    </source>
</evidence>
<dbReference type="PANTHER" id="PTHR43236:SF1">
    <property type="entry name" value="BLL7220 PROTEIN"/>
    <property type="match status" value="1"/>
</dbReference>
<dbReference type="InterPro" id="IPR052345">
    <property type="entry name" value="Rad_response_metalloprotease"/>
</dbReference>
<dbReference type="Proteomes" id="UP000184604">
    <property type="component" value="Chromosome"/>
</dbReference>
<gene>
    <name evidence="2" type="ORF">BS101_18200</name>
</gene>
<dbReference type="InterPro" id="IPR010359">
    <property type="entry name" value="IrrE_HExxH"/>
</dbReference>
<sequence>MINIHARVKHLIQKYGTRDPEKLARELKITIIKRPFKKTMGFFKKDLGKKFVIVNSNLDEFIQRLVLAHELGHALLHSSNQTSYIHEYTLFPRGRVEIEANKFAAELLIDEAEIDKCYLENMCTSQVASYFGVPKKLVEYKFDKYIIHREG</sequence>
<dbReference type="OrthoDB" id="9816277at2"/>
<evidence type="ECO:0000313" key="3">
    <source>
        <dbReference type="Proteomes" id="UP000184604"/>
    </source>
</evidence>